<organism evidence="2 3">
    <name type="scientific">Neurospora tetraspora</name>
    <dbReference type="NCBI Taxonomy" id="94610"/>
    <lineage>
        <taxon>Eukaryota</taxon>
        <taxon>Fungi</taxon>
        <taxon>Dikarya</taxon>
        <taxon>Ascomycota</taxon>
        <taxon>Pezizomycotina</taxon>
        <taxon>Sordariomycetes</taxon>
        <taxon>Sordariomycetidae</taxon>
        <taxon>Sordariales</taxon>
        <taxon>Sordariaceae</taxon>
        <taxon>Neurospora</taxon>
    </lineage>
</organism>
<dbReference type="AlphaFoldDB" id="A0AAE0JJJ8"/>
<feature type="compositionally biased region" description="Pro residues" evidence="1">
    <location>
        <begin position="58"/>
        <end position="67"/>
    </location>
</feature>
<evidence type="ECO:0000313" key="3">
    <source>
        <dbReference type="Proteomes" id="UP001278500"/>
    </source>
</evidence>
<gene>
    <name evidence="2" type="ORF">B0H65DRAFT_439588</name>
</gene>
<dbReference type="GeneID" id="87862582"/>
<dbReference type="RefSeq" id="XP_062683858.1">
    <property type="nucleotide sequence ID" value="XM_062825428.1"/>
</dbReference>
<evidence type="ECO:0000313" key="2">
    <source>
        <dbReference type="EMBL" id="KAK3350563.1"/>
    </source>
</evidence>
<evidence type="ECO:0000256" key="1">
    <source>
        <dbReference type="SAM" id="MobiDB-lite"/>
    </source>
</evidence>
<dbReference type="EMBL" id="JAUEPP010000002">
    <property type="protein sequence ID" value="KAK3350563.1"/>
    <property type="molecule type" value="Genomic_DNA"/>
</dbReference>
<dbReference type="Proteomes" id="UP001278500">
    <property type="component" value="Unassembled WGS sequence"/>
</dbReference>
<feature type="compositionally biased region" description="Low complexity" evidence="1">
    <location>
        <begin position="68"/>
        <end position="98"/>
    </location>
</feature>
<reference evidence="2" key="2">
    <citation type="submission" date="2023-06" db="EMBL/GenBank/DDBJ databases">
        <authorList>
            <consortium name="Lawrence Berkeley National Laboratory"/>
            <person name="Haridas S."/>
            <person name="Hensen N."/>
            <person name="Bonometti L."/>
            <person name="Westerberg I."/>
            <person name="Brannstrom I.O."/>
            <person name="Guillou S."/>
            <person name="Cros-Aarteil S."/>
            <person name="Calhoun S."/>
            <person name="Kuo A."/>
            <person name="Mondo S."/>
            <person name="Pangilinan J."/>
            <person name="Riley R."/>
            <person name="Labutti K."/>
            <person name="Andreopoulos B."/>
            <person name="Lipzen A."/>
            <person name="Chen C."/>
            <person name="Yanf M."/>
            <person name="Daum C."/>
            <person name="Ng V."/>
            <person name="Clum A."/>
            <person name="Steindorff A."/>
            <person name="Ohm R."/>
            <person name="Martin F."/>
            <person name="Silar P."/>
            <person name="Natvig D."/>
            <person name="Lalanne C."/>
            <person name="Gautier V."/>
            <person name="Ament-Velasquez S.L."/>
            <person name="Kruys A."/>
            <person name="Hutchinson M.I."/>
            <person name="Powell A.J."/>
            <person name="Barry K."/>
            <person name="Miller A.N."/>
            <person name="Grigoriev I.V."/>
            <person name="Debuchy R."/>
            <person name="Gladieux P."/>
            <person name="Thoren M.H."/>
            <person name="Johannesson H."/>
        </authorList>
    </citation>
    <scope>NUCLEOTIDE SEQUENCE</scope>
    <source>
        <strain evidence="2">CBS 560.94</strain>
    </source>
</reference>
<name>A0AAE0JJJ8_9PEZI</name>
<feature type="region of interest" description="Disordered" evidence="1">
    <location>
        <begin position="47"/>
        <end position="98"/>
    </location>
</feature>
<sequence length="145" mass="15356">MFLLPCVVGSPDFLLHLREFHHAVGLFSVSWRSWRLEVGDPRDMSENDLIDLGLRSPLPAPSQPTPPSFGSASASTSSSTSSSVFGPGPASSFAPGSAPACDSYPLPTQDSIIARMRGKAFISCFDGSALCSFISCQCTHTTVTE</sequence>
<keyword evidence="3" id="KW-1185">Reference proteome</keyword>
<comment type="caution">
    <text evidence="2">The sequence shown here is derived from an EMBL/GenBank/DDBJ whole genome shotgun (WGS) entry which is preliminary data.</text>
</comment>
<accession>A0AAE0JJJ8</accession>
<protein>
    <submittedName>
        <fullName evidence="2">Uncharacterized protein</fullName>
    </submittedName>
</protein>
<proteinExistence type="predicted"/>
<reference evidence="2" key="1">
    <citation type="journal article" date="2023" name="Mol. Phylogenet. Evol.">
        <title>Genome-scale phylogeny and comparative genomics of the fungal order Sordariales.</title>
        <authorList>
            <person name="Hensen N."/>
            <person name="Bonometti L."/>
            <person name="Westerberg I."/>
            <person name="Brannstrom I.O."/>
            <person name="Guillou S."/>
            <person name="Cros-Aarteil S."/>
            <person name="Calhoun S."/>
            <person name="Haridas S."/>
            <person name="Kuo A."/>
            <person name="Mondo S."/>
            <person name="Pangilinan J."/>
            <person name="Riley R."/>
            <person name="LaButti K."/>
            <person name="Andreopoulos B."/>
            <person name="Lipzen A."/>
            <person name="Chen C."/>
            <person name="Yan M."/>
            <person name="Daum C."/>
            <person name="Ng V."/>
            <person name="Clum A."/>
            <person name="Steindorff A."/>
            <person name="Ohm R.A."/>
            <person name="Martin F."/>
            <person name="Silar P."/>
            <person name="Natvig D.O."/>
            <person name="Lalanne C."/>
            <person name="Gautier V."/>
            <person name="Ament-Velasquez S.L."/>
            <person name="Kruys A."/>
            <person name="Hutchinson M.I."/>
            <person name="Powell A.J."/>
            <person name="Barry K."/>
            <person name="Miller A.N."/>
            <person name="Grigoriev I.V."/>
            <person name="Debuchy R."/>
            <person name="Gladieux P."/>
            <person name="Hiltunen Thoren M."/>
            <person name="Johannesson H."/>
        </authorList>
    </citation>
    <scope>NUCLEOTIDE SEQUENCE</scope>
    <source>
        <strain evidence="2">CBS 560.94</strain>
    </source>
</reference>